<accession>A0ABN7VPC8</accession>
<proteinExistence type="predicted"/>
<feature type="non-terminal residue" evidence="2">
    <location>
        <position position="1"/>
    </location>
</feature>
<evidence type="ECO:0000256" key="1">
    <source>
        <dbReference type="SAM" id="MobiDB-lite"/>
    </source>
</evidence>
<keyword evidence="3" id="KW-1185">Reference proteome</keyword>
<organism evidence="2 3">
    <name type="scientific">Gigaspora margarita</name>
    <dbReference type="NCBI Taxonomy" id="4874"/>
    <lineage>
        <taxon>Eukaryota</taxon>
        <taxon>Fungi</taxon>
        <taxon>Fungi incertae sedis</taxon>
        <taxon>Mucoromycota</taxon>
        <taxon>Glomeromycotina</taxon>
        <taxon>Glomeromycetes</taxon>
        <taxon>Diversisporales</taxon>
        <taxon>Gigasporaceae</taxon>
        <taxon>Gigaspora</taxon>
    </lineage>
</organism>
<name>A0ABN7VPC8_GIGMA</name>
<evidence type="ECO:0000313" key="2">
    <source>
        <dbReference type="EMBL" id="CAG8789964.1"/>
    </source>
</evidence>
<dbReference type="Proteomes" id="UP000789901">
    <property type="component" value="Unassembled WGS sequence"/>
</dbReference>
<feature type="region of interest" description="Disordered" evidence="1">
    <location>
        <begin position="1"/>
        <end position="24"/>
    </location>
</feature>
<reference evidence="2 3" key="1">
    <citation type="submission" date="2021-06" db="EMBL/GenBank/DDBJ databases">
        <authorList>
            <person name="Kallberg Y."/>
            <person name="Tangrot J."/>
            <person name="Rosling A."/>
        </authorList>
    </citation>
    <scope>NUCLEOTIDE SEQUENCE [LARGE SCALE GENOMIC DNA]</scope>
    <source>
        <strain evidence="2 3">120-4 pot B 10/14</strain>
    </source>
</reference>
<dbReference type="EMBL" id="CAJVQB010019117">
    <property type="protein sequence ID" value="CAG8789964.1"/>
    <property type="molecule type" value="Genomic_DNA"/>
</dbReference>
<evidence type="ECO:0000313" key="3">
    <source>
        <dbReference type="Proteomes" id="UP000789901"/>
    </source>
</evidence>
<gene>
    <name evidence="2" type="ORF">GMARGA_LOCUS21086</name>
</gene>
<comment type="caution">
    <text evidence="2">The sequence shown here is derived from an EMBL/GenBank/DDBJ whole genome shotgun (WGS) entry which is preliminary data.</text>
</comment>
<sequence length="63" mass="7487">NSQMSKFQPPHSHESHNSDSLSNPPNFNHNLEYYDLQILTCYVFRCTTRKLKQTEIWAAEFKN</sequence>
<protein>
    <submittedName>
        <fullName evidence="2">29664_t:CDS:1</fullName>
    </submittedName>
</protein>